<dbReference type="EMBL" id="JADBJN010000002">
    <property type="protein sequence ID" value="KAG5676148.1"/>
    <property type="molecule type" value="Genomic_DNA"/>
</dbReference>
<dbReference type="AlphaFoldDB" id="A0A9J6C1U5"/>
<dbReference type="Proteomes" id="UP001107558">
    <property type="component" value="Chromosome 2"/>
</dbReference>
<comment type="caution">
    <text evidence="1">The sequence shown here is derived from an EMBL/GenBank/DDBJ whole genome shotgun (WGS) entry which is preliminary data.</text>
</comment>
<organism evidence="1 2">
    <name type="scientific">Polypedilum vanderplanki</name>
    <name type="common">Sleeping chironomid midge</name>
    <dbReference type="NCBI Taxonomy" id="319348"/>
    <lineage>
        <taxon>Eukaryota</taxon>
        <taxon>Metazoa</taxon>
        <taxon>Ecdysozoa</taxon>
        <taxon>Arthropoda</taxon>
        <taxon>Hexapoda</taxon>
        <taxon>Insecta</taxon>
        <taxon>Pterygota</taxon>
        <taxon>Neoptera</taxon>
        <taxon>Endopterygota</taxon>
        <taxon>Diptera</taxon>
        <taxon>Nematocera</taxon>
        <taxon>Chironomoidea</taxon>
        <taxon>Chironomidae</taxon>
        <taxon>Chironominae</taxon>
        <taxon>Polypedilum</taxon>
        <taxon>Polypedilum</taxon>
    </lineage>
</organism>
<reference evidence="1" key="1">
    <citation type="submission" date="2021-03" db="EMBL/GenBank/DDBJ databases">
        <title>Chromosome level genome of the anhydrobiotic midge Polypedilum vanderplanki.</title>
        <authorList>
            <person name="Yoshida Y."/>
            <person name="Kikawada T."/>
            <person name="Gusev O."/>
        </authorList>
    </citation>
    <scope>NUCLEOTIDE SEQUENCE</scope>
    <source>
        <strain evidence="1">NIAS01</strain>
        <tissue evidence="1">Whole body or cell culture</tissue>
    </source>
</reference>
<evidence type="ECO:0000313" key="1">
    <source>
        <dbReference type="EMBL" id="KAG5676148.1"/>
    </source>
</evidence>
<sequence length="79" mass="8964">MGTVICHPSTEFAAQCSACLPKTFTKRGKNLWTFPIPTSQSNDSVYRLADKKGSQEQQQQEQVNLLQIEHEGEYLDQFS</sequence>
<name>A0A9J6C1U5_POLVA</name>
<protein>
    <submittedName>
        <fullName evidence="1">Uncharacterized protein</fullName>
    </submittedName>
</protein>
<evidence type="ECO:0000313" key="2">
    <source>
        <dbReference type="Proteomes" id="UP001107558"/>
    </source>
</evidence>
<proteinExistence type="predicted"/>
<accession>A0A9J6C1U5</accession>
<gene>
    <name evidence="1" type="ORF">PVAND_005998</name>
</gene>
<dbReference type="OrthoDB" id="7788780at2759"/>
<keyword evidence="2" id="KW-1185">Reference proteome</keyword>